<feature type="signal peptide" evidence="3">
    <location>
        <begin position="1"/>
        <end position="21"/>
    </location>
</feature>
<keyword evidence="2" id="KW-0812">Transmembrane</keyword>
<sequence>MPSYFKVYACLCSLLPIGVVATVDFNTCLRQVRNGEWGSIGGTDNTGHRVSNISEATAITYDLCLVACGAGSEPFDWNIFSQQFSAWLLPYLALVSQLPFGANSRLDNIVSMLLTMGSPTLAAYSLALTVLNGHWIAQRFSPLNYPNVRNAVRILSSLQQASFQVTRDEALLASLIVLPENDEWWSELVIWLNFVHTWSISAVASILWVIIAYVFTVVDSFSGVVTYSTLNANGQAVGSIFLWLLPIVVGWLQLSPKCDYDRVQQALKRANTIAYVATPDGKPTPASDISGKRAISLQRGAGEIHRDEQSSAPIYNYARFLPWTLAVEDVYHAFREASDKSETHQPVDSPSEWEKGDRNTRICPQNRRGSLAQVAAYIKPTVEPGTSYAKGRSRWGPGVLSRFLLASFLALFLTWGTVGAAILIAFFTPTKGIACRSGSYLIYGIISTLVWILLATSSALAHYSTFTVSFKGRYMHTKSTRWAGIFAIILRRLGKVLASINAVWIVLACLFQFGSFFDRCWCNSSVFYLGKHAYNVIDVTRDDVAALNEPWIGGVALASGCAILFLGGVNVLINPALPD</sequence>
<dbReference type="AlphaFoldDB" id="A0AAD6TY50"/>
<feature type="chain" id="PRO_5042080632" evidence="3">
    <location>
        <begin position="22"/>
        <end position="579"/>
    </location>
</feature>
<dbReference type="EMBL" id="JARJCN010000040">
    <property type="protein sequence ID" value="KAJ7083628.1"/>
    <property type="molecule type" value="Genomic_DNA"/>
</dbReference>
<evidence type="ECO:0000256" key="1">
    <source>
        <dbReference type="SAM" id="MobiDB-lite"/>
    </source>
</evidence>
<dbReference type="Proteomes" id="UP001222325">
    <property type="component" value="Unassembled WGS sequence"/>
</dbReference>
<keyword evidence="5" id="KW-1185">Reference proteome</keyword>
<feature type="transmembrane region" description="Helical" evidence="2">
    <location>
        <begin position="235"/>
        <end position="254"/>
    </location>
</feature>
<evidence type="ECO:0000313" key="5">
    <source>
        <dbReference type="Proteomes" id="UP001222325"/>
    </source>
</evidence>
<accession>A0AAD6TY50</accession>
<keyword evidence="2" id="KW-1133">Transmembrane helix</keyword>
<feature type="transmembrane region" description="Helical" evidence="2">
    <location>
        <begin position="109"/>
        <end position="131"/>
    </location>
</feature>
<feature type="transmembrane region" description="Helical" evidence="2">
    <location>
        <begin position="551"/>
        <end position="573"/>
    </location>
</feature>
<feature type="transmembrane region" description="Helical" evidence="2">
    <location>
        <begin position="188"/>
        <end position="215"/>
    </location>
</feature>
<evidence type="ECO:0000313" key="4">
    <source>
        <dbReference type="EMBL" id="KAJ7083628.1"/>
    </source>
</evidence>
<evidence type="ECO:0000256" key="3">
    <source>
        <dbReference type="SAM" id="SignalP"/>
    </source>
</evidence>
<keyword evidence="3" id="KW-0732">Signal</keyword>
<protein>
    <submittedName>
        <fullName evidence="4">Uncharacterized protein</fullName>
    </submittedName>
</protein>
<organism evidence="4 5">
    <name type="scientific">Mycena belliarum</name>
    <dbReference type="NCBI Taxonomy" id="1033014"/>
    <lineage>
        <taxon>Eukaryota</taxon>
        <taxon>Fungi</taxon>
        <taxon>Dikarya</taxon>
        <taxon>Basidiomycota</taxon>
        <taxon>Agaricomycotina</taxon>
        <taxon>Agaricomycetes</taxon>
        <taxon>Agaricomycetidae</taxon>
        <taxon>Agaricales</taxon>
        <taxon>Marasmiineae</taxon>
        <taxon>Mycenaceae</taxon>
        <taxon>Mycena</taxon>
    </lineage>
</organism>
<evidence type="ECO:0000256" key="2">
    <source>
        <dbReference type="SAM" id="Phobius"/>
    </source>
</evidence>
<feature type="transmembrane region" description="Helical" evidence="2">
    <location>
        <begin position="440"/>
        <end position="463"/>
    </location>
</feature>
<proteinExistence type="predicted"/>
<feature type="transmembrane region" description="Helical" evidence="2">
    <location>
        <begin position="403"/>
        <end position="428"/>
    </location>
</feature>
<reference evidence="4" key="1">
    <citation type="submission" date="2023-03" db="EMBL/GenBank/DDBJ databases">
        <title>Massive genome expansion in bonnet fungi (Mycena s.s.) driven by repeated elements and novel gene families across ecological guilds.</title>
        <authorList>
            <consortium name="Lawrence Berkeley National Laboratory"/>
            <person name="Harder C.B."/>
            <person name="Miyauchi S."/>
            <person name="Viragh M."/>
            <person name="Kuo A."/>
            <person name="Thoen E."/>
            <person name="Andreopoulos B."/>
            <person name="Lu D."/>
            <person name="Skrede I."/>
            <person name="Drula E."/>
            <person name="Henrissat B."/>
            <person name="Morin E."/>
            <person name="Kohler A."/>
            <person name="Barry K."/>
            <person name="LaButti K."/>
            <person name="Morin E."/>
            <person name="Salamov A."/>
            <person name="Lipzen A."/>
            <person name="Mereny Z."/>
            <person name="Hegedus B."/>
            <person name="Baldrian P."/>
            <person name="Stursova M."/>
            <person name="Weitz H."/>
            <person name="Taylor A."/>
            <person name="Grigoriev I.V."/>
            <person name="Nagy L.G."/>
            <person name="Martin F."/>
            <person name="Kauserud H."/>
        </authorList>
    </citation>
    <scope>NUCLEOTIDE SEQUENCE</scope>
    <source>
        <strain evidence="4">CBHHK173m</strain>
    </source>
</reference>
<feature type="transmembrane region" description="Helical" evidence="2">
    <location>
        <begin position="496"/>
        <end position="517"/>
    </location>
</feature>
<gene>
    <name evidence="4" type="ORF">B0H15DRAFT_416574</name>
</gene>
<keyword evidence="2" id="KW-0472">Membrane</keyword>
<comment type="caution">
    <text evidence="4">The sequence shown here is derived from an EMBL/GenBank/DDBJ whole genome shotgun (WGS) entry which is preliminary data.</text>
</comment>
<name>A0AAD6TY50_9AGAR</name>
<feature type="region of interest" description="Disordered" evidence="1">
    <location>
        <begin position="339"/>
        <end position="362"/>
    </location>
</feature>